<protein>
    <recommendedName>
        <fullName evidence="2">G protein-coupled receptor GPR1/2/3 C-terminal domain-containing protein</fullName>
    </recommendedName>
</protein>
<dbReference type="InterPro" id="IPR022596">
    <property type="entry name" value="GPR1/2/3_C"/>
</dbReference>
<evidence type="ECO:0000256" key="1">
    <source>
        <dbReference type="SAM" id="MobiDB-lite"/>
    </source>
</evidence>
<feature type="region of interest" description="Disordered" evidence="1">
    <location>
        <begin position="1"/>
        <end position="29"/>
    </location>
</feature>
<accession>A0A8E2EGB6</accession>
<feature type="domain" description="G protein-coupled receptor GPR1/2/3 C-terminal" evidence="2">
    <location>
        <begin position="54"/>
        <end position="114"/>
    </location>
</feature>
<reference evidence="3 4" key="1">
    <citation type="journal article" date="2016" name="Nat. Commun.">
        <title>Ectomycorrhizal ecology is imprinted in the genome of the dominant symbiotic fungus Cenococcum geophilum.</title>
        <authorList>
            <consortium name="DOE Joint Genome Institute"/>
            <person name="Peter M."/>
            <person name="Kohler A."/>
            <person name="Ohm R.A."/>
            <person name="Kuo A."/>
            <person name="Krutzmann J."/>
            <person name="Morin E."/>
            <person name="Arend M."/>
            <person name="Barry K.W."/>
            <person name="Binder M."/>
            <person name="Choi C."/>
            <person name="Clum A."/>
            <person name="Copeland A."/>
            <person name="Grisel N."/>
            <person name="Haridas S."/>
            <person name="Kipfer T."/>
            <person name="LaButti K."/>
            <person name="Lindquist E."/>
            <person name="Lipzen A."/>
            <person name="Maire R."/>
            <person name="Meier B."/>
            <person name="Mihaltcheva S."/>
            <person name="Molinier V."/>
            <person name="Murat C."/>
            <person name="Poggeler S."/>
            <person name="Quandt C.A."/>
            <person name="Sperisen C."/>
            <person name="Tritt A."/>
            <person name="Tisserant E."/>
            <person name="Crous P.W."/>
            <person name="Henrissat B."/>
            <person name="Nehls U."/>
            <person name="Egli S."/>
            <person name="Spatafora J.W."/>
            <person name="Grigoriev I.V."/>
            <person name="Martin F.M."/>
        </authorList>
    </citation>
    <scope>NUCLEOTIDE SEQUENCE [LARGE SCALE GENOMIC DNA]</scope>
    <source>
        <strain evidence="3 4">CBS 459.81</strain>
    </source>
</reference>
<keyword evidence="4" id="KW-1185">Reference proteome</keyword>
<evidence type="ECO:0000313" key="3">
    <source>
        <dbReference type="EMBL" id="OCK83406.1"/>
    </source>
</evidence>
<dbReference type="Pfam" id="PF11970">
    <property type="entry name" value="GPR_Gpa2_C"/>
    <property type="match status" value="1"/>
</dbReference>
<dbReference type="OrthoDB" id="5368598at2759"/>
<feature type="region of interest" description="Disordered" evidence="1">
    <location>
        <begin position="202"/>
        <end position="230"/>
    </location>
</feature>
<dbReference type="Proteomes" id="UP000250266">
    <property type="component" value="Unassembled WGS sequence"/>
</dbReference>
<name>A0A8E2EGB6_9PEZI</name>
<dbReference type="EMBL" id="KV744861">
    <property type="protein sequence ID" value="OCK83406.1"/>
    <property type="molecule type" value="Genomic_DNA"/>
</dbReference>
<proteinExistence type="predicted"/>
<gene>
    <name evidence="3" type="ORF">K432DRAFT_423358</name>
</gene>
<dbReference type="AlphaFoldDB" id="A0A8E2EGB6"/>
<feature type="compositionally biased region" description="Basic and acidic residues" evidence="1">
    <location>
        <begin position="20"/>
        <end position="29"/>
    </location>
</feature>
<organism evidence="3 4">
    <name type="scientific">Lepidopterella palustris CBS 459.81</name>
    <dbReference type="NCBI Taxonomy" id="1314670"/>
    <lineage>
        <taxon>Eukaryota</taxon>
        <taxon>Fungi</taxon>
        <taxon>Dikarya</taxon>
        <taxon>Ascomycota</taxon>
        <taxon>Pezizomycotina</taxon>
        <taxon>Dothideomycetes</taxon>
        <taxon>Pleosporomycetidae</taxon>
        <taxon>Mytilinidiales</taxon>
        <taxon>Argynnaceae</taxon>
        <taxon>Lepidopterella</taxon>
    </lineage>
</organism>
<evidence type="ECO:0000313" key="4">
    <source>
        <dbReference type="Proteomes" id="UP000250266"/>
    </source>
</evidence>
<evidence type="ECO:0000259" key="2">
    <source>
        <dbReference type="Pfam" id="PF11970"/>
    </source>
</evidence>
<sequence>MNETYSTSRHKTSQPLAEAMRSEPSERRPSTIAIETGIKRSETAGTACTAAKGLIFIHPIAYICMWILPFALRCMQYQNHYAQHPLFILNVLATFRHTFKGAVYIIFNVREKPWSDIPTSHSTFGSFRCWRSPSPLPSPNQEVVERRLSSSAGMDASPMTPATIPVRLLTLLCFKPLKPSNSSEQQKAGAELAYERLKVEQDDRRKANMVRDMTAEQNSGGVGKRGRLYK</sequence>